<name>A0A6J7EGS5_9ZZZZ</name>
<feature type="domain" description="VOC" evidence="1">
    <location>
        <begin position="25"/>
        <end position="168"/>
    </location>
</feature>
<dbReference type="InterPro" id="IPR041581">
    <property type="entry name" value="Glyoxalase_6"/>
</dbReference>
<proteinExistence type="predicted"/>
<reference evidence="3" key="1">
    <citation type="submission" date="2020-05" db="EMBL/GenBank/DDBJ databases">
        <authorList>
            <person name="Chiriac C."/>
            <person name="Salcher M."/>
            <person name="Ghai R."/>
            <person name="Kavagutti S V."/>
        </authorList>
    </citation>
    <scope>NUCLEOTIDE SEQUENCE</scope>
</reference>
<dbReference type="Pfam" id="PF18029">
    <property type="entry name" value="Glyoxalase_6"/>
    <property type="match status" value="1"/>
</dbReference>
<dbReference type="EMBL" id="CAFBPS010000205">
    <property type="protein sequence ID" value="CAB5037471.1"/>
    <property type="molecule type" value="Genomic_DNA"/>
</dbReference>
<sequence length="182" mass="20610">MTYTSYNPADEAPKTGQFVPNYPNTLIFVDLPSDDPAKTARFYADLFGWVVEGRPEGEFHRCVPGQNFMLGDGTQSAVGNLHLGIYNVNNARPHPDPAGVEPRVLSHKHRQGRIWILVSDDDNQERLLDRAEELGATILWRKHYWKEFSGFNGAFEDAWGNEVILWTKGGDNPDIPSDYTFE</sequence>
<dbReference type="InterPro" id="IPR029068">
    <property type="entry name" value="Glyas_Bleomycin-R_OHBP_Dase"/>
</dbReference>
<dbReference type="SUPFAM" id="SSF54593">
    <property type="entry name" value="Glyoxalase/Bleomycin resistance protein/Dihydroxybiphenyl dioxygenase"/>
    <property type="match status" value="1"/>
</dbReference>
<evidence type="ECO:0000313" key="3">
    <source>
        <dbReference type="EMBL" id="CAB4882166.1"/>
    </source>
</evidence>
<protein>
    <submittedName>
        <fullName evidence="3">Unannotated protein</fullName>
    </submittedName>
</protein>
<dbReference type="EMBL" id="CAEZZP010000224">
    <property type="protein sequence ID" value="CAB4790140.1"/>
    <property type="molecule type" value="Genomic_DNA"/>
</dbReference>
<organism evidence="3">
    <name type="scientific">freshwater metagenome</name>
    <dbReference type="NCBI Taxonomy" id="449393"/>
    <lineage>
        <taxon>unclassified sequences</taxon>
        <taxon>metagenomes</taxon>
        <taxon>ecological metagenomes</taxon>
    </lineage>
</organism>
<dbReference type="InterPro" id="IPR037523">
    <property type="entry name" value="VOC_core"/>
</dbReference>
<evidence type="ECO:0000313" key="2">
    <source>
        <dbReference type="EMBL" id="CAB4790140.1"/>
    </source>
</evidence>
<gene>
    <name evidence="2" type="ORF">UFOPK2880_01990</name>
    <name evidence="3" type="ORF">UFOPK3304_01751</name>
    <name evidence="4" type="ORF">UFOPK4134_01761</name>
</gene>
<evidence type="ECO:0000313" key="4">
    <source>
        <dbReference type="EMBL" id="CAB5037471.1"/>
    </source>
</evidence>
<dbReference type="AlphaFoldDB" id="A0A6J7EGS5"/>
<accession>A0A6J7EGS5</accession>
<dbReference type="PROSITE" id="PS51819">
    <property type="entry name" value="VOC"/>
    <property type="match status" value="1"/>
</dbReference>
<evidence type="ECO:0000259" key="1">
    <source>
        <dbReference type="PROSITE" id="PS51819"/>
    </source>
</evidence>
<dbReference type="Gene3D" id="3.10.180.10">
    <property type="entry name" value="2,3-Dihydroxybiphenyl 1,2-Dioxygenase, domain 1"/>
    <property type="match status" value="1"/>
</dbReference>
<dbReference type="EMBL" id="CAFBLJ010000142">
    <property type="protein sequence ID" value="CAB4882166.1"/>
    <property type="molecule type" value="Genomic_DNA"/>
</dbReference>